<dbReference type="InterPro" id="IPR050425">
    <property type="entry name" value="NAD(P)_dehydrat-like"/>
</dbReference>
<dbReference type="GeneID" id="59236633"/>
<dbReference type="OrthoDB" id="2735536at2759"/>
<evidence type="ECO:0000256" key="1">
    <source>
        <dbReference type="ARBA" id="ARBA00023002"/>
    </source>
</evidence>
<proteinExistence type="inferred from homology"/>
<protein>
    <recommendedName>
        <fullName evidence="5">NAD-dependent epimerase/dehydratase domain-containing protein</fullName>
    </recommendedName>
</protein>
<dbReference type="PANTHER" id="PTHR10366">
    <property type="entry name" value="NAD DEPENDENT EPIMERASE/DEHYDRATASE"/>
    <property type="match status" value="1"/>
</dbReference>
<keyword evidence="4" id="KW-1185">Reference proteome</keyword>
<dbReference type="RefSeq" id="XP_037144637.1">
    <property type="nucleotide sequence ID" value="XM_037288742.1"/>
</dbReference>
<evidence type="ECO:0000256" key="2">
    <source>
        <dbReference type="ARBA" id="ARBA00023445"/>
    </source>
</evidence>
<comment type="similarity">
    <text evidence="2">Belongs to the NAD(P)-dependent epimerase/dehydratase family. Dihydroflavonol-4-reductase subfamily.</text>
</comment>
<gene>
    <name evidence="3" type="ORF">HG535_0D06190</name>
</gene>
<name>A0A7H9B2Q8_ZYGMR</name>
<evidence type="ECO:0008006" key="5">
    <source>
        <dbReference type="Google" id="ProtNLM"/>
    </source>
</evidence>
<organism evidence="3 4">
    <name type="scientific">Zygotorulaspora mrakii</name>
    <name type="common">Zygosaccharomyces mrakii</name>
    <dbReference type="NCBI Taxonomy" id="42260"/>
    <lineage>
        <taxon>Eukaryota</taxon>
        <taxon>Fungi</taxon>
        <taxon>Dikarya</taxon>
        <taxon>Ascomycota</taxon>
        <taxon>Saccharomycotina</taxon>
        <taxon>Saccharomycetes</taxon>
        <taxon>Saccharomycetales</taxon>
        <taxon>Saccharomycetaceae</taxon>
        <taxon>Zygotorulaspora</taxon>
    </lineage>
</organism>
<dbReference type="KEGG" id="zmk:HG535_0D06190"/>
<dbReference type="InterPro" id="IPR036291">
    <property type="entry name" value="NAD(P)-bd_dom_sf"/>
</dbReference>
<dbReference type="GO" id="GO:0016616">
    <property type="term" value="F:oxidoreductase activity, acting on the CH-OH group of donors, NAD or NADP as acceptor"/>
    <property type="evidence" value="ECO:0007669"/>
    <property type="project" value="TreeGrafter"/>
</dbReference>
<dbReference type="EMBL" id="CP058607">
    <property type="protein sequence ID" value="QLG72910.1"/>
    <property type="molecule type" value="Genomic_DNA"/>
</dbReference>
<keyword evidence="1" id="KW-0560">Oxidoreductase</keyword>
<dbReference type="Gene3D" id="3.40.50.720">
    <property type="entry name" value="NAD(P)-binding Rossmann-like Domain"/>
    <property type="match status" value="1"/>
</dbReference>
<evidence type="ECO:0000313" key="4">
    <source>
        <dbReference type="Proteomes" id="UP000509704"/>
    </source>
</evidence>
<accession>A0A7H9B2Q8</accession>
<reference evidence="3 4" key="1">
    <citation type="submission" date="2020-07" db="EMBL/GenBank/DDBJ databases">
        <title>The yeast mating-type switching endonuclease HO is a domesticated member of an unorthodox homing genetic element family.</title>
        <authorList>
            <person name="Coughlan A.Y."/>
            <person name="Lombardi L."/>
            <person name="Braun-Galleani S."/>
            <person name="Martos A.R."/>
            <person name="Galeote V."/>
            <person name="Bigey F."/>
            <person name="Dequin S."/>
            <person name="Byrne K.P."/>
            <person name="Wolfe K.H."/>
        </authorList>
    </citation>
    <scope>NUCLEOTIDE SEQUENCE [LARGE SCALE GENOMIC DNA]</scope>
    <source>
        <strain evidence="3 4">NRRL Y-6702</strain>
    </source>
</reference>
<dbReference type="PANTHER" id="PTHR10366:SF844">
    <property type="entry name" value="NADPH-DEPENDENT METHYLGLYOXAL REDUCTASE GRE2"/>
    <property type="match status" value="1"/>
</dbReference>
<dbReference type="AlphaFoldDB" id="A0A7H9B2Q8"/>
<dbReference type="Proteomes" id="UP000509704">
    <property type="component" value="Chromosome 4"/>
</dbReference>
<evidence type="ECO:0000313" key="3">
    <source>
        <dbReference type="EMBL" id="QLG72910.1"/>
    </source>
</evidence>
<sequence length="210" mass="23552">MDVRTVNDPSTTYTEADWNPDTWEGCQANPMTAYCGSKKFAEKTAWDFLEANKDVLKFKLATVNPVYVFGPQKFDEDVTEHLNTSCEVVNGLLHSSADVPVNNQIRGQYIDVRDVSKAHLLAFQKENTIGKRLGLSVESFVCQDVVDILNEDFPTLKGKLPTGDRKAADAIAFSSFDTSESKKILGFKFRTLRETVDDMTTQILKKEGRL</sequence>
<dbReference type="SUPFAM" id="SSF51735">
    <property type="entry name" value="NAD(P)-binding Rossmann-fold domains"/>
    <property type="match status" value="1"/>
</dbReference>